<sequence length="143" mass="15584">MPAVASGQSTLWEILYRNFKRDSIPDTAVNSVEEKKYQLVPSLSIEGKQIGMRQICWEGSVFGIQTDVVDEGLVELADGGERAPVQLGQAVVVEGTTVEAGNGGPVGRRDRARLDDAAQLLENFRLRLFGTAYPSWAAISPFM</sequence>
<evidence type="ECO:0000313" key="2">
    <source>
        <dbReference type="Proteomes" id="UP000076580"/>
    </source>
</evidence>
<organism evidence="1 2">
    <name type="scientific">Drechmeria coniospora</name>
    <name type="common">Nematophagous fungus</name>
    <name type="synonym">Meria coniospora</name>
    <dbReference type="NCBI Taxonomy" id="98403"/>
    <lineage>
        <taxon>Eukaryota</taxon>
        <taxon>Fungi</taxon>
        <taxon>Dikarya</taxon>
        <taxon>Ascomycota</taxon>
        <taxon>Pezizomycotina</taxon>
        <taxon>Sordariomycetes</taxon>
        <taxon>Hypocreomycetidae</taxon>
        <taxon>Hypocreales</taxon>
        <taxon>Ophiocordycipitaceae</taxon>
        <taxon>Drechmeria</taxon>
    </lineage>
</organism>
<gene>
    <name evidence="1" type="ORF">DCS_00525</name>
</gene>
<dbReference type="InParanoid" id="A0A151GQK2"/>
<dbReference type="GeneID" id="63713168"/>
<dbReference type="EMBL" id="LAYC01000001">
    <property type="protein sequence ID" value="KYK59395.1"/>
    <property type="molecule type" value="Genomic_DNA"/>
</dbReference>
<name>A0A151GQK2_DRECN</name>
<proteinExistence type="predicted"/>
<accession>A0A151GQK2</accession>
<evidence type="ECO:0000313" key="1">
    <source>
        <dbReference type="EMBL" id="KYK59395.1"/>
    </source>
</evidence>
<protein>
    <submittedName>
        <fullName evidence="1">Uncharacterized protein</fullName>
    </submittedName>
</protein>
<comment type="caution">
    <text evidence="1">The sequence shown here is derived from an EMBL/GenBank/DDBJ whole genome shotgun (WGS) entry which is preliminary data.</text>
</comment>
<keyword evidence="2" id="KW-1185">Reference proteome</keyword>
<dbReference type="RefSeq" id="XP_040658747.1">
    <property type="nucleotide sequence ID" value="XM_040797864.1"/>
</dbReference>
<reference evidence="1 2" key="1">
    <citation type="journal article" date="2016" name="Sci. Rep.">
        <title>Insights into Adaptations to a Near-Obligate Nematode Endoparasitic Lifestyle from the Finished Genome of Drechmeria coniospora.</title>
        <authorList>
            <person name="Zhang L."/>
            <person name="Zhou Z."/>
            <person name="Guo Q."/>
            <person name="Fokkens L."/>
            <person name="Miskei M."/>
            <person name="Pocsi I."/>
            <person name="Zhang W."/>
            <person name="Chen M."/>
            <person name="Wang L."/>
            <person name="Sun Y."/>
            <person name="Donzelli B.G."/>
            <person name="Gibson D.M."/>
            <person name="Nelson D.R."/>
            <person name="Luo J.G."/>
            <person name="Rep M."/>
            <person name="Liu H."/>
            <person name="Yang S."/>
            <person name="Wang J."/>
            <person name="Krasnoff S.B."/>
            <person name="Xu Y."/>
            <person name="Molnar I."/>
            <person name="Lin M."/>
        </authorList>
    </citation>
    <scope>NUCLEOTIDE SEQUENCE [LARGE SCALE GENOMIC DNA]</scope>
    <source>
        <strain evidence="1 2">ARSEF 6962</strain>
    </source>
</reference>
<dbReference type="AlphaFoldDB" id="A0A151GQK2"/>
<dbReference type="Proteomes" id="UP000076580">
    <property type="component" value="Chromosome 01"/>
</dbReference>